<dbReference type="InterPro" id="IPR011701">
    <property type="entry name" value="MFS"/>
</dbReference>
<feature type="transmembrane region" description="Helical" evidence="3">
    <location>
        <begin position="260"/>
        <end position="277"/>
    </location>
</feature>
<feature type="transmembrane region" description="Helical" evidence="3">
    <location>
        <begin position="127"/>
        <end position="146"/>
    </location>
</feature>
<dbReference type="InterPro" id="IPR036259">
    <property type="entry name" value="MFS_trans_sf"/>
</dbReference>
<feature type="transmembrane region" description="Helical" evidence="3">
    <location>
        <begin position="95"/>
        <end position="115"/>
    </location>
</feature>
<dbReference type="Pfam" id="PF07690">
    <property type="entry name" value="MFS_1"/>
    <property type="match status" value="1"/>
</dbReference>
<protein>
    <submittedName>
        <fullName evidence="4">MFS monocarboxylate</fullName>
    </submittedName>
</protein>
<keyword evidence="3" id="KW-1133">Transmembrane helix</keyword>
<evidence type="ECO:0000256" key="1">
    <source>
        <dbReference type="ARBA" id="ARBA00004141"/>
    </source>
</evidence>
<evidence type="ECO:0000256" key="2">
    <source>
        <dbReference type="ARBA" id="ARBA00006727"/>
    </source>
</evidence>
<evidence type="ECO:0000256" key="3">
    <source>
        <dbReference type="SAM" id="Phobius"/>
    </source>
</evidence>
<feature type="transmembrane region" description="Helical" evidence="3">
    <location>
        <begin position="297"/>
        <end position="317"/>
    </location>
</feature>
<dbReference type="SUPFAM" id="SSF103473">
    <property type="entry name" value="MFS general substrate transporter"/>
    <property type="match status" value="1"/>
</dbReference>
<organism evidence="4 5">
    <name type="scientific">Purpureocillium lilacinum</name>
    <name type="common">Paecilomyces lilacinus</name>
    <dbReference type="NCBI Taxonomy" id="33203"/>
    <lineage>
        <taxon>Eukaryota</taxon>
        <taxon>Fungi</taxon>
        <taxon>Dikarya</taxon>
        <taxon>Ascomycota</taxon>
        <taxon>Pezizomycotina</taxon>
        <taxon>Sordariomycetes</taxon>
        <taxon>Hypocreomycetidae</taxon>
        <taxon>Hypocreales</taxon>
        <taxon>Ophiocordycipitaceae</taxon>
        <taxon>Purpureocillium</taxon>
    </lineage>
</organism>
<dbReference type="EMBL" id="LSBH01000004">
    <property type="protein sequence ID" value="OAQ79673.1"/>
    <property type="molecule type" value="Genomic_DNA"/>
</dbReference>
<dbReference type="PANTHER" id="PTHR11360">
    <property type="entry name" value="MONOCARBOXYLATE TRANSPORTER"/>
    <property type="match status" value="1"/>
</dbReference>
<dbReference type="AlphaFoldDB" id="A0A179GQT1"/>
<feature type="transmembrane region" description="Helical" evidence="3">
    <location>
        <begin position="324"/>
        <end position="346"/>
    </location>
</feature>
<comment type="subcellular location">
    <subcellularLocation>
        <location evidence="1">Membrane</location>
        <topology evidence="1">Multi-pass membrane protein</topology>
    </subcellularLocation>
</comment>
<feature type="transmembrane region" description="Helical" evidence="3">
    <location>
        <begin position="184"/>
        <end position="204"/>
    </location>
</feature>
<proteinExistence type="inferred from homology"/>
<dbReference type="InterPro" id="IPR050327">
    <property type="entry name" value="Proton-linked_MCT"/>
</dbReference>
<keyword evidence="3" id="KW-0472">Membrane</keyword>
<comment type="similarity">
    <text evidence="2">Belongs to the major facilitator superfamily. Monocarboxylate porter (TC 2.A.1.13) family.</text>
</comment>
<dbReference type="Proteomes" id="UP000078240">
    <property type="component" value="Unassembled WGS sequence"/>
</dbReference>
<feature type="transmembrane region" description="Helical" evidence="3">
    <location>
        <begin position="352"/>
        <end position="371"/>
    </location>
</feature>
<keyword evidence="3" id="KW-0812">Transmembrane</keyword>
<name>A0A179GQT1_PURLI</name>
<evidence type="ECO:0000313" key="4">
    <source>
        <dbReference type="EMBL" id="OAQ79673.1"/>
    </source>
</evidence>
<dbReference type="Gene3D" id="1.20.1250.20">
    <property type="entry name" value="MFS general substrate transporter like domains"/>
    <property type="match status" value="2"/>
</dbReference>
<sequence>MDTIELDDTIHRPMATSQWPATPVSNDDGVNAQHAAADRPGLNEQQLDPTDRGPAAWKLLGTAFVFEALLWGFPLSFGVFQNYYSKLPQFADNRYISVVGTVASGLSYLGAPFIMPLIKRYHKYQRHMIWIGWPLCISGVLIGSFASTLEVLILTQGVAYGVGFLIFYYPILSMVNEYWVLRRGMAYGLLCSASGVSGAVLPVIAETLLNKYGYKVALRVIGIALIVLTGPLIPFLKGRLPVSEQSTTAKTDWSFLRNQLFWVFSVSNVLQGLGYFFPSLYLPSYASSVGLSSRQGALLLALMSVAQTAGQLLFGFLSDRKIPINALAALTTAAAATAALTLWGLGRSLPPLAIFAIVYGFFGGGYTALWARMSTAVSSNPTAMPMIFGLFNFGKGIGNVLAGPISGGLISSARSDDMYGMLKYAGIVSFTGGSMLLINDCIYKDLVPITHLGQNPHVYSITPALLQQAVKSPSYLQFGMVCMTLNHRMNQIQHSQSKALSERFYHYRGMAIQSLSESIGVERHNTEDVVLAGVLTLLLVDASAPHAQSARLKRHGQH</sequence>
<feature type="transmembrane region" description="Helical" evidence="3">
    <location>
        <begin position="152"/>
        <end position="172"/>
    </location>
</feature>
<dbReference type="PANTHER" id="PTHR11360:SF287">
    <property type="entry name" value="MFS MONOCARBOXYLATE TRANSPORTER"/>
    <property type="match status" value="1"/>
</dbReference>
<accession>A0A179GQT1</accession>
<feature type="transmembrane region" description="Helical" evidence="3">
    <location>
        <begin position="55"/>
        <end position="75"/>
    </location>
</feature>
<dbReference type="GO" id="GO:0016020">
    <property type="term" value="C:membrane"/>
    <property type="evidence" value="ECO:0007669"/>
    <property type="project" value="UniProtKB-SubCell"/>
</dbReference>
<feature type="transmembrane region" description="Helical" evidence="3">
    <location>
        <begin position="216"/>
        <end position="236"/>
    </location>
</feature>
<comment type="caution">
    <text evidence="4">The sequence shown here is derived from an EMBL/GenBank/DDBJ whole genome shotgun (WGS) entry which is preliminary data.</text>
</comment>
<gene>
    <name evidence="4" type="ORF">VFPBJ_05258</name>
</gene>
<reference evidence="4 5" key="1">
    <citation type="submission" date="2016-01" db="EMBL/GenBank/DDBJ databases">
        <title>Biosynthesis of antibiotic leucinostatins and their inhibition on Phytophthora in bio-control Purpureocillium lilacinum.</title>
        <authorList>
            <person name="Wang G."/>
            <person name="Liu Z."/>
            <person name="Lin R."/>
            <person name="Li E."/>
            <person name="Mao Z."/>
            <person name="Ling J."/>
            <person name="Yin W."/>
            <person name="Xie B."/>
        </authorList>
    </citation>
    <scope>NUCLEOTIDE SEQUENCE [LARGE SCALE GENOMIC DNA]</scope>
    <source>
        <strain evidence="4">PLBJ-1</strain>
    </source>
</reference>
<evidence type="ECO:0000313" key="5">
    <source>
        <dbReference type="Proteomes" id="UP000078240"/>
    </source>
</evidence>
<dbReference type="GO" id="GO:0022857">
    <property type="term" value="F:transmembrane transporter activity"/>
    <property type="evidence" value="ECO:0007669"/>
    <property type="project" value="InterPro"/>
</dbReference>